<dbReference type="InterPro" id="IPR003591">
    <property type="entry name" value="Leu-rich_rpt_typical-subtyp"/>
</dbReference>
<keyword evidence="6" id="KW-1185">Reference proteome</keyword>
<keyword evidence="3" id="KW-0677">Repeat</keyword>
<organism evidence="5 6">
    <name type="scientific">[Myrmecia] bisecta</name>
    <dbReference type="NCBI Taxonomy" id="41462"/>
    <lineage>
        <taxon>Eukaryota</taxon>
        <taxon>Viridiplantae</taxon>
        <taxon>Chlorophyta</taxon>
        <taxon>core chlorophytes</taxon>
        <taxon>Trebouxiophyceae</taxon>
        <taxon>Trebouxiales</taxon>
        <taxon>Trebouxiaceae</taxon>
        <taxon>Myrmecia</taxon>
    </lineage>
</organism>
<dbReference type="SMART" id="SM00364">
    <property type="entry name" value="LRR_BAC"/>
    <property type="match status" value="7"/>
</dbReference>
<reference evidence="5 6" key="1">
    <citation type="journal article" date="2024" name="Nat. Commun.">
        <title>Phylogenomics reveals the evolutionary origins of lichenization in chlorophyte algae.</title>
        <authorList>
            <person name="Puginier C."/>
            <person name="Libourel C."/>
            <person name="Otte J."/>
            <person name="Skaloud P."/>
            <person name="Haon M."/>
            <person name="Grisel S."/>
            <person name="Petersen M."/>
            <person name="Berrin J.G."/>
            <person name="Delaux P.M."/>
            <person name="Dal Grande F."/>
            <person name="Keller J."/>
        </authorList>
    </citation>
    <scope>NUCLEOTIDE SEQUENCE [LARGE SCALE GENOMIC DNA]</scope>
    <source>
        <strain evidence="5 6">SAG 2043</strain>
    </source>
</reference>
<evidence type="ECO:0000256" key="1">
    <source>
        <dbReference type="ARBA" id="ARBA00004430"/>
    </source>
</evidence>
<evidence type="ECO:0000256" key="2">
    <source>
        <dbReference type="ARBA" id="ARBA00022614"/>
    </source>
</evidence>
<dbReference type="EMBL" id="JALJOR010000003">
    <property type="protein sequence ID" value="KAK9819798.1"/>
    <property type="molecule type" value="Genomic_DNA"/>
</dbReference>
<dbReference type="InterPro" id="IPR050216">
    <property type="entry name" value="LRR_domain-containing"/>
</dbReference>
<evidence type="ECO:0000256" key="3">
    <source>
        <dbReference type="ARBA" id="ARBA00022737"/>
    </source>
</evidence>
<evidence type="ECO:0000259" key="4">
    <source>
        <dbReference type="Pfam" id="PF23598"/>
    </source>
</evidence>
<evidence type="ECO:0000313" key="6">
    <source>
        <dbReference type="Proteomes" id="UP001489004"/>
    </source>
</evidence>
<dbReference type="Gene3D" id="3.80.10.10">
    <property type="entry name" value="Ribonuclease Inhibitor"/>
    <property type="match status" value="2"/>
</dbReference>
<comment type="caution">
    <text evidence="5">The sequence shown here is derived from an EMBL/GenBank/DDBJ whole genome shotgun (WGS) entry which is preliminary data.</text>
</comment>
<protein>
    <recommendedName>
        <fullName evidence="4">Disease resistance R13L4/SHOC-2-like LRR domain-containing protein</fullName>
    </recommendedName>
</protein>
<accession>A0AAW1QEG2</accession>
<dbReference type="SUPFAM" id="SSF52058">
    <property type="entry name" value="L domain-like"/>
    <property type="match status" value="1"/>
</dbReference>
<dbReference type="PANTHER" id="PTHR48051:SF1">
    <property type="entry name" value="RAS SUPPRESSOR PROTEIN 1"/>
    <property type="match status" value="1"/>
</dbReference>
<feature type="domain" description="Disease resistance R13L4/SHOC-2-like LRR" evidence="4">
    <location>
        <begin position="58"/>
        <end position="131"/>
    </location>
</feature>
<dbReference type="PANTHER" id="PTHR48051">
    <property type="match status" value="1"/>
</dbReference>
<dbReference type="Pfam" id="PF13855">
    <property type="entry name" value="LRR_8"/>
    <property type="match status" value="1"/>
</dbReference>
<dbReference type="InterPro" id="IPR032675">
    <property type="entry name" value="LRR_dom_sf"/>
</dbReference>
<dbReference type="InterPro" id="IPR001611">
    <property type="entry name" value="Leu-rich_rpt"/>
</dbReference>
<gene>
    <name evidence="5" type="ORF">WJX72_002478</name>
</gene>
<comment type="subcellular location">
    <subcellularLocation>
        <location evidence="1">Cytoplasm</location>
        <location evidence="1">Cytoskeleton</location>
        <location evidence="1">Cilium axoneme</location>
    </subcellularLocation>
</comment>
<sequence>MGNCCGSTSNGQTQQANNVRKNAQQREAAWAATGTISLRDSNIKELPSSVQQVGASARILDASNSKLASLPEFIVALVNLQRLIVANNQLRSLPNQLTTLRNLKILNVDANQLSCLPEDMGSLTKLEKLSAAGNVLTALPPSIGQLKVLKQLNVSANKLSELPASLGHVDQLEELDATDNYLQSIPETLGKLQRLKTMTLNKNRIGSVPAPIFLQCAALQTLSLHSNPITIEVLQATEGYQAFDERRRSKFNKAIATGVLLGSGGLDEGVDRQTTRPAAFSVAQPS</sequence>
<keyword evidence="2" id="KW-0433">Leucine-rich repeat</keyword>
<evidence type="ECO:0000313" key="5">
    <source>
        <dbReference type="EMBL" id="KAK9819798.1"/>
    </source>
</evidence>
<dbReference type="SMART" id="SM00369">
    <property type="entry name" value="LRR_TYP"/>
    <property type="match status" value="6"/>
</dbReference>
<proteinExistence type="predicted"/>
<name>A0AAW1QEG2_9CHLO</name>
<dbReference type="AlphaFoldDB" id="A0AAW1QEG2"/>
<dbReference type="Proteomes" id="UP001489004">
    <property type="component" value="Unassembled WGS sequence"/>
</dbReference>
<dbReference type="GO" id="GO:0005930">
    <property type="term" value="C:axoneme"/>
    <property type="evidence" value="ECO:0007669"/>
    <property type="project" value="UniProtKB-SubCell"/>
</dbReference>
<dbReference type="InterPro" id="IPR055414">
    <property type="entry name" value="LRR_R13L4/SHOC2-like"/>
</dbReference>
<dbReference type="Pfam" id="PF23598">
    <property type="entry name" value="LRR_14"/>
    <property type="match status" value="1"/>
</dbReference>
<dbReference type="PROSITE" id="PS51450">
    <property type="entry name" value="LRR"/>
    <property type="match status" value="1"/>
</dbReference>